<name>A0ABP9H8B5_9ACTN</name>
<accession>A0ABP9H8B5</accession>
<dbReference type="InterPro" id="IPR045517">
    <property type="entry name" value="Glyoxalase_8"/>
</dbReference>
<sequence length="185" mass="19720">MSPSPLARAKDSARLLRSDLAAAGIDIPHSLALELVAHQRGAKDWNTLTATGGANLQPAPAQPPAFAPGVPVLRVVSAEVALGFYRDHLGFALDWAHRFEEGLPLYVQVSRGQTVLHLSEHHGDGSPHGVVWIPVADVRALQAELHSRPAPPRRPGVDTEAPGGPTLEVIDPCGNVLRFCQRDDG</sequence>
<organism evidence="6 7">
    <name type="scientific">Kineococcus glutinatus</name>
    <dbReference type="NCBI Taxonomy" id="1070872"/>
    <lineage>
        <taxon>Bacteria</taxon>
        <taxon>Bacillati</taxon>
        <taxon>Actinomycetota</taxon>
        <taxon>Actinomycetes</taxon>
        <taxon>Kineosporiales</taxon>
        <taxon>Kineosporiaceae</taxon>
        <taxon>Kineococcus</taxon>
    </lineage>
</organism>
<dbReference type="Pfam" id="PF19581">
    <property type="entry name" value="Glyoxalase_7"/>
    <property type="match status" value="1"/>
</dbReference>
<dbReference type="EMBL" id="BAABIL010000040">
    <property type="protein sequence ID" value="GAA4963703.1"/>
    <property type="molecule type" value="Genomic_DNA"/>
</dbReference>
<dbReference type="SUPFAM" id="SSF54593">
    <property type="entry name" value="Glyoxalase/Bleomycin resistance protein/Dihydroxybiphenyl dioxygenase"/>
    <property type="match status" value="1"/>
</dbReference>
<comment type="similarity">
    <text evidence="1">Belongs to the bleomycin resistance protein family.</text>
</comment>
<proteinExistence type="inferred from homology"/>
<dbReference type="Gene3D" id="3.10.180.10">
    <property type="entry name" value="2,3-Dihydroxybiphenyl 1,2-Dioxygenase, domain 1"/>
    <property type="match status" value="1"/>
</dbReference>
<dbReference type="PROSITE" id="PS51819">
    <property type="entry name" value="VOC"/>
    <property type="match status" value="1"/>
</dbReference>
<gene>
    <name evidence="6" type="ORF">GCM10023225_03700</name>
</gene>
<dbReference type="InterPro" id="IPR000335">
    <property type="entry name" value="Bleomycin-R"/>
</dbReference>
<feature type="region of interest" description="Disordered" evidence="4">
    <location>
        <begin position="146"/>
        <end position="167"/>
    </location>
</feature>
<dbReference type="Proteomes" id="UP001501195">
    <property type="component" value="Unassembled WGS sequence"/>
</dbReference>
<evidence type="ECO:0000259" key="5">
    <source>
        <dbReference type="PROSITE" id="PS51819"/>
    </source>
</evidence>
<reference evidence="7" key="1">
    <citation type="journal article" date="2019" name="Int. J. Syst. Evol. Microbiol.">
        <title>The Global Catalogue of Microorganisms (GCM) 10K type strain sequencing project: providing services to taxonomists for standard genome sequencing and annotation.</title>
        <authorList>
            <consortium name="The Broad Institute Genomics Platform"/>
            <consortium name="The Broad Institute Genome Sequencing Center for Infectious Disease"/>
            <person name="Wu L."/>
            <person name="Ma J."/>
        </authorList>
    </citation>
    <scope>NUCLEOTIDE SEQUENCE [LARGE SCALE GENOMIC DNA]</scope>
    <source>
        <strain evidence="7">JCM 18126</strain>
    </source>
</reference>
<protein>
    <recommendedName>
        <fullName evidence="2">Bleomycin resistance protein</fullName>
    </recommendedName>
</protein>
<evidence type="ECO:0000313" key="7">
    <source>
        <dbReference type="Proteomes" id="UP001501195"/>
    </source>
</evidence>
<evidence type="ECO:0000256" key="3">
    <source>
        <dbReference type="ARBA" id="ARBA00023251"/>
    </source>
</evidence>
<evidence type="ECO:0000256" key="2">
    <source>
        <dbReference type="ARBA" id="ARBA00021572"/>
    </source>
</evidence>
<feature type="domain" description="VOC" evidence="5">
    <location>
        <begin position="67"/>
        <end position="182"/>
    </location>
</feature>
<evidence type="ECO:0000256" key="4">
    <source>
        <dbReference type="SAM" id="MobiDB-lite"/>
    </source>
</evidence>
<dbReference type="Pfam" id="PF20066">
    <property type="entry name" value="Glyoxalase_8"/>
    <property type="match status" value="1"/>
</dbReference>
<dbReference type="RefSeq" id="WP_345710612.1">
    <property type="nucleotide sequence ID" value="NZ_BAABIL010000040.1"/>
</dbReference>
<keyword evidence="3" id="KW-0046">Antibiotic resistance</keyword>
<comment type="caution">
    <text evidence="6">The sequence shown here is derived from an EMBL/GenBank/DDBJ whole genome shotgun (WGS) entry which is preliminary data.</text>
</comment>
<evidence type="ECO:0000313" key="6">
    <source>
        <dbReference type="EMBL" id="GAA4963703.1"/>
    </source>
</evidence>
<dbReference type="InterPro" id="IPR029068">
    <property type="entry name" value="Glyas_Bleomycin-R_OHBP_Dase"/>
</dbReference>
<evidence type="ECO:0000256" key="1">
    <source>
        <dbReference type="ARBA" id="ARBA00011051"/>
    </source>
</evidence>
<dbReference type="InterPro" id="IPR037523">
    <property type="entry name" value="VOC_core"/>
</dbReference>
<keyword evidence="7" id="KW-1185">Reference proteome</keyword>